<sequence length="348" mass="38468">MTTPDRPDYIVWDITYACPLRCEHCYSESGRRPTRQLDHDEILRVADRIIELAPAAVGMAGGEALVVRGVFDIIERIMDAGIEVLLYTGGWPLRPHMMADLLRLRPRVHVSVDGATAAVHDRIRGRAGSFDRAMAALRLLDEASEAARRDGGEPLEFGLDATIVRSSYDQLDLFCTDIAPRFPELGFLALSAVVPSGLANRAGFVEHEVLSDEQTASFTTAALRDRLRALTPADVELSTSDNKAMMMHPDQVANGSAFRGIAVEPDGAVRAMCIYEGVVGNLLADEPAELWQRARARWSDPFVADTLRPVRSMRQWAEAVRRIDYHFGTDSDRARIDRRPAFAAPVSV</sequence>
<dbReference type="SFLD" id="SFLDS00029">
    <property type="entry name" value="Radical_SAM"/>
    <property type="match status" value="1"/>
</dbReference>
<evidence type="ECO:0000256" key="2">
    <source>
        <dbReference type="ARBA" id="ARBA00022723"/>
    </source>
</evidence>
<feature type="domain" description="Radical SAM core" evidence="5">
    <location>
        <begin position="4"/>
        <end position="228"/>
    </location>
</feature>
<dbReference type="PROSITE" id="PS51918">
    <property type="entry name" value="RADICAL_SAM"/>
    <property type="match status" value="1"/>
</dbReference>
<dbReference type="OrthoDB" id="9782387at2"/>
<dbReference type="InterPro" id="IPR007197">
    <property type="entry name" value="rSAM"/>
</dbReference>
<dbReference type="Pfam" id="PF04055">
    <property type="entry name" value="Radical_SAM"/>
    <property type="match status" value="1"/>
</dbReference>
<evidence type="ECO:0000313" key="7">
    <source>
        <dbReference type="Proteomes" id="UP000185596"/>
    </source>
</evidence>
<accession>A0A1Q8CK44</accession>
<dbReference type="CDD" id="cd01335">
    <property type="entry name" value="Radical_SAM"/>
    <property type="match status" value="1"/>
</dbReference>
<dbReference type="PANTHER" id="PTHR11228">
    <property type="entry name" value="RADICAL SAM DOMAIN PROTEIN"/>
    <property type="match status" value="1"/>
</dbReference>
<protein>
    <submittedName>
        <fullName evidence="6">Radical SAM protein</fullName>
    </submittedName>
</protein>
<organism evidence="6 7">
    <name type="scientific">Actinophytocola xanthii</name>
    <dbReference type="NCBI Taxonomy" id="1912961"/>
    <lineage>
        <taxon>Bacteria</taxon>
        <taxon>Bacillati</taxon>
        <taxon>Actinomycetota</taxon>
        <taxon>Actinomycetes</taxon>
        <taxon>Pseudonocardiales</taxon>
        <taxon>Pseudonocardiaceae</taxon>
    </lineage>
</organism>
<name>A0A1Q8CK44_9PSEU</name>
<dbReference type="InterPro" id="IPR050377">
    <property type="entry name" value="Radical_SAM_PqqE_MftC-like"/>
</dbReference>
<dbReference type="InterPro" id="IPR013785">
    <property type="entry name" value="Aldolase_TIM"/>
</dbReference>
<evidence type="ECO:0000256" key="4">
    <source>
        <dbReference type="ARBA" id="ARBA00023014"/>
    </source>
</evidence>
<dbReference type="Gene3D" id="3.20.20.70">
    <property type="entry name" value="Aldolase class I"/>
    <property type="match status" value="1"/>
</dbReference>
<dbReference type="GO" id="GO:0046872">
    <property type="term" value="F:metal ion binding"/>
    <property type="evidence" value="ECO:0007669"/>
    <property type="project" value="UniProtKB-KW"/>
</dbReference>
<dbReference type="STRING" id="1912961.BU204_25400"/>
<dbReference type="SFLD" id="SFLDG01067">
    <property type="entry name" value="SPASM/twitch_domain_containing"/>
    <property type="match status" value="1"/>
</dbReference>
<reference evidence="6 7" key="1">
    <citation type="submission" date="2016-12" db="EMBL/GenBank/DDBJ databases">
        <title>The draft genome sequence of Actinophytocola sp. 11-183.</title>
        <authorList>
            <person name="Wang W."/>
            <person name="Yuan L."/>
        </authorList>
    </citation>
    <scope>NUCLEOTIDE SEQUENCE [LARGE SCALE GENOMIC DNA]</scope>
    <source>
        <strain evidence="6 7">11-183</strain>
    </source>
</reference>
<evidence type="ECO:0000259" key="5">
    <source>
        <dbReference type="PROSITE" id="PS51918"/>
    </source>
</evidence>
<dbReference type="SUPFAM" id="SSF102114">
    <property type="entry name" value="Radical SAM enzymes"/>
    <property type="match status" value="1"/>
</dbReference>
<keyword evidence="4" id="KW-0411">Iron-sulfur</keyword>
<dbReference type="InterPro" id="IPR058240">
    <property type="entry name" value="rSAM_sf"/>
</dbReference>
<dbReference type="PANTHER" id="PTHR11228:SF7">
    <property type="entry name" value="PQQA PEPTIDE CYCLASE"/>
    <property type="match status" value="1"/>
</dbReference>
<keyword evidence="2" id="KW-0479">Metal-binding</keyword>
<dbReference type="AlphaFoldDB" id="A0A1Q8CK44"/>
<evidence type="ECO:0000256" key="1">
    <source>
        <dbReference type="ARBA" id="ARBA00022691"/>
    </source>
</evidence>
<evidence type="ECO:0000313" key="6">
    <source>
        <dbReference type="EMBL" id="OLF14748.1"/>
    </source>
</evidence>
<evidence type="ECO:0000256" key="3">
    <source>
        <dbReference type="ARBA" id="ARBA00023004"/>
    </source>
</evidence>
<gene>
    <name evidence="6" type="ORF">BU204_25400</name>
</gene>
<keyword evidence="7" id="KW-1185">Reference proteome</keyword>
<dbReference type="GO" id="GO:0003824">
    <property type="term" value="F:catalytic activity"/>
    <property type="evidence" value="ECO:0007669"/>
    <property type="project" value="InterPro"/>
</dbReference>
<dbReference type="Proteomes" id="UP000185596">
    <property type="component" value="Unassembled WGS sequence"/>
</dbReference>
<proteinExistence type="predicted"/>
<keyword evidence="3" id="KW-0408">Iron</keyword>
<dbReference type="GO" id="GO:0051536">
    <property type="term" value="F:iron-sulfur cluster binding"/>
    <property type="evidence" value="ECO:0007669"/>
    <property type="project" value="UniProtKB-KW"/>
</dbReference>
<comment type="caution">
    <text evidence="6">The sequence shown here is derived from an EMBL/GenBank/DDBJ whole genome shotgun (WGS) entry which is preliminary data.</text>
</comment>
<dbReference type="RefSeq" id="WP_075128265.1">
    <property type="nucleotide sequence ID" value="NZ_MSIE01000049.1"/>
</dbReference>
<keyword evidence="1" id="KW-0949">S-adenosyl-L-methionine</keyword>
<dbReference type="EMBL" id="MSIE01000049">
    <property type="protein sequence ID" value="OLF14748.1"/>
    <property type="molecule type" value="Genomic_DNA"/>
</dbReference>